<dbReference type="InterPro" id="IPR000847">
    <property type="entry name" value="LysR_HTH_N"/>
</dbReference>
<evidence type="ECO:0000256" key="1">
    <source>
        <dbReference type="ARBA" id="ARBA00009437"/>
    </source>
</evidence>
<keyword evidence="2" id="KW-0805">Transcription regulation</keyword>
<evidence type="ECO:0000256" key="2">
    <source>
        <dbReference type="ARBA" id="ARBA00023015"/>
    </source>
</evidence>
<dbReference type="CDD" id="cd05466">
    <property type="entry name" value="PBP2_LTTR_substrate"/>
    <property type="match status" value="1"/>
</dbReference>
<evidence type="ECO:0000313" key="7">
    <source>
        <dbReference type="Proteomes" id="UP000823883"/>
    </source>
</evidence>
<dbReference type="PANTHER" id="PTHR30126">
    <property type="entry name" value="HTH-TYPE TRANSCRIPTIONAL REGULATOR"/>
    <property type="match status" value="1"/>
</dbReference>
<keyword evidence="4" id="KW-0804">Transcription</keyword>
<dbReference type="GO" id="GO:0000976">
    <property type="term" value="F:transcription cis-regulatory region binding"/>
    <property type="evidence" value="ECO:0007669"/>
    <property type="project" value="TreeGrafter"/>
</dbReference>
<evidence type="ECO:0000259" key="5">
    <source>
        <dbReference type="PROSITE" id="PS50931"/>
    </source>
</evidence>
<dbReference type="AlphaFoldDB" id="A0A9D2T6G2"/>
<dbReference type="InterPro" id="IPR036388">
    <property type="entry name" value="WH-like_DNA-bd_sf"/>
</dbReference>
<dbReference type="Pfam" id="PF03466">
    <property type="entry name" value="LysR_substrate"/>
    <property type="match status" value="1"/>
</dbReference>
<comment type="caution">
    <text evidence="6">The sequence shown here is derived from an EMBL/GenBank/DDBJ whole genome shotgun (WGS) entry which is preliminary data.</text>
</comment>
<keyword evidence="3" id="KW-0238">DNA-binding</keyword>
<evidence type="ECO:0000313" key="6">
    <source>
        <dbReference type="EMBL" id="HJC47146.1"/>
    </source>
</evidence>
<evidence type="ECO:0000256" key="4">
    <source>
        <dbReference type="ARBA" id="ARBA00023163"/>
    </source>
</evidence>
<dbReference type="InterPro" id="IPR036390">
    <property type="entry name" value="WH_DNA-bd_sf"/>
</dbReference>
<accession>A0A9D2T6G2</accession>
<protein>
    <submittedName>
        <fullName evidence="6">LysR family transcriptional regulator</fullName>
    </submittedName>
</protein>
<sequence>MEVRQLKTFVIIAQEESFSRAAELLGYSQSAVTVQIRLLEEELQVRLFDRMGKKTALTGQGRQFLEYANRIIQEVNRAKEAVVRESELLEPLHVGTLESLCFSKLPPVLGYFRRNYPKVAIKITTASPKELIAMMEKNQLDLIYFLDRPRYSNNWNKELEVREPIVFVASSDSPFAGKRGLKLEEILEEPFFLTEKNENYRRELDQYLESRNRELVPFLEITNTEFIIQMIRKNRGISYLPYFAVHESLKRGELAVLDVADFRIAMYRQIFYHKNKWRTREMEEFIRLAKLDLS</sequence>
<dbReference type="PROSITE" id="PS50931">
    <property type="entry name" value="HTH_LYSR"/>
    <property type="match status" value="1"/>
</dbReference>
<organism evidence="6 7">
    <name type="scientific">Candidatus Lachnoclostridium pullistercoris</name>
    <dbReference type="NCBI Taxonomy" id="2838632"/>
    <lineage>
        <taxon>Bacteria</taxon>
        <taxon>Bacillati</taxon>
        <taxon>Bacillota</taxon>
        <taxon>Clostridia</taxon>
        <taxon>Lachnospirales</taxon>
        <taxon>Lachnospiraceae</taxon>
    </lineage>
</organism>
<dbReference type="InterPro" id="IPR005119">
    <property type="entry name" value="LysR_subst-bd"/>
</dbReference>
<dbReference type="SUPFAM" id="SSF46785">
    <property type="entry name" value="Winged helix' DNA-binding domain"/>
    <property type="match status" value="1"/>
</dbReference>
<gene>
    <name evidence="6" type="ORF">IAA04_03725</name>
</gene>
<dbReference type="Proteomes" id="UP000823883">
    <property type="component" value="Unassembled WGS sequence"/>
</dbReference>
<dbReference type="Gene3D" id="3.40.190.290">
    <property type="match status" value="1"/>
</dbReference>
<comment type="similarity">
    <text evidence="1">Belongs to the LysR transcriptional regulatory family.</text>
</comment>
<dbReference type="Gene3D" id="1.10.10.10">
    <property type="entry name" value="Winged helix-like DNA-binding domain superfamily/Winged helix DNA-binding domain"/>
    <property type="match status" value="1"/>
</dbReference>
<dbReference type="EMBL" id="DWWL01000023">
    <property type="protein sequence ID" value="HJC47146.1"/>
    <property type="molecule type" value="Genomic_DNA"/>
</dbReference>
<dbReference type="GO" id="GO:0003700">
    <property type="term" value="F:DNA-binding transcription factor activity"/>
    <property type="evidence" value="ECO:0007669"/>
    <property type="project" value="InterPro"/>
</dbReference>
<reference evidence="6" key="2">
    <citation type="submission" date="2021-04" db="EMBL/GenBank/DDBJ databases">
        <authorList>
            <person name="Gilroy R."/>
        </authorList>
    </citation>
    <scope>NUCLEOTIDE SEQUENCE</scope>
    <source>
        <strain evidence="6">CHK183-5548</strain>
    </source>
</reference>
<evidence type="ECO:0000256" key="3">
    <source>
        <dbReference type="ARBA" id="ARBA00023125"/>
    </source>
</evidence>
<feature type="domain" description="HTH lysR-type" evidence="5">
    <location>
        <begin position="1"/>
        <end position="58"/>
    </location>
</feature>
<proteinExistence type="inferred from homology"/>
<dbReference type="FunFam" id="1.10.10.10:FF:000001">
    <property type="entry name" value="LysR family transcriptional regulator"/>
    <property type="match status" value="1"/>
</dbReference>
<dbReference type="SUPFAM" id="SSF53850">
    <property type="entry name" value="Periplasmic binding protein-like II"/>
    <property type="match status" value="1"/>
</dbReference>
<dbReference type="Pfam" id="PF00126">
    <property type="entry name" value="HTH_1"/>
    <property type="match status" value="1"/>
</dbReference>
<dbReference type="PRINTS" id="PR00039">
    <property type="entry name" value="HTHLYSR"/>
</dbReference>
<dbReference type="PANTHER" id="PTHR30126:SF40">
    <property type="entry name" value="HTH-TYPE TRANSCRIPTIONAL REGULATOR GLTR"/>
    <property type="match status" value="1"/>
</dbReference>
<name>A0A9D2T6G2_9FIRM</name>
<reference evidence="6" key="1">
    <citation type="journal article" date="2021" name="PeerJ">
        <title>Extensive microbial diversity within the chicken gut microbiome revealed by metagenomics and culture.</title>
        <authorList>
            <person name="Gilroy R."/>
            <person name="Ravi A."/>
            <person name="Getino M."/>
            <person name="Pursley I."/>
            <person name="Horton D.L."/>
            <person name="Alikhan N.F."/>
            <person name="Baker D."/>
            <person name="Gharbi K."/>
            <person name="Hall N."/>
            <person name="Watson M."/>
            <person name="Adriaenssens E.M."/>
            <person name="Foster-Nyarko E."/>
            <person name="Jarju S."/>
            <person name="Secka A."/>
            <person name="Antonio M."/>
            <person name="Oren A."/>
            <person name="Chaudhuri R.R."/>
            <person name="La Ragione R."/>
            <person name="Hildebrand F."/>
            <person name="Pallen M.J."/>
        </authorList>
    </citation>
    <scope>NUCLEOTIDE SEQUENCE</scope>
    <source>
        <strain evidence="6">CHK183-5548</strain>
    </source>
</reference>